<evidence type="ECO:0000313" key="7">
    <source>
        <dbReference type="Proteomes" id="UP000504636"/>
    </source>
</evidence>
<dbReference type="GeneID" id="54457531"/>
<feature type="compositionally biased region" description="Basic and acidic residues" evidence="4">
    <location>
        <begin position="26"/>
        <end position="40"/>
    </location>
</feature>
<feature type="compositionally biased region" description="Basic and acidic residues" evidence="4">
    <location>
        <begin position="119"/>
        <end position="140"/>
    </location>
</feature>
<dbReference type="InterPro" id="IPR016024">
    <property type="entry name" value="ARM-type_fold"/>
</dbReference>
<evidence type="ECO:0000313" key="6">
    <source>
        <dbReference type="EMBL" id="KAF2813331.1"/>
    </source>
</evidence>
<dbReference type="SMART" id="SM00025">
    <property type="entry name" value="Pumilio"/>
    <property type="match status" value="5"/>
</dbReference>
<evidence type="ECO:0000256" key="2">
    <source>
        <dbReference type="ARBA" id="ARBA00022884"/>
    </source>
</evidence>
<dbReference type="RefSeq" id="XP_033580295.1">
    <property type="nucleotide sequence ID" value="XM_033716638.1"/>
</dbReference>
<dbReference type="OrthoDB" id="497380at2759"/>
<dbReference type="PANTHER" id="PTHR13389">
    <property type="entry name" value="PUMILIO HOMOLOG 3"/>
    <property type="match status" value="1"/>
</dbReference>
<feature type="compositionally biased region" description="Basic and acidic residues" evidence="4">
    <location>
        <begin position="89"/>
        <end position="105"/>
    </location>
</feature>
<dbReference type="GO" id="GO:0005730">
    <property type="term" value="C:nucleolus"/>
    <property type="evidence" value="ECO:0007669"/>
    <property type="project" value="TreeGrafter"/>
</dbReference>
<evidence type="ECO:0000256" key="1">
    <source>
        <dbReference type="ARBA" id="ARBA00022737"/>
    </source>
</evidence>
<evidence type="ECO:0000313" key="8">
    <source>
        <dbReference type="RefSeq" id="XP_033580295.1"/>
    </source>
</evidence>
<feature type="compositionally biased region" description="Acidic residues" evidence="4">
    <location>
        <begin position="75"/>
        <end position="88"/>
    </location>
</feature>
<sequence>MAAGIKRKQVSESTKIANGSKVKKVKVAEQKSAKKDEYPKKSKSKPKPVVEEDASMESDTSEVENGFSGFSAKEDDSDGFVESEDEEDAGRRAEAVKKVKTEKQVMKPQQEAFNSSSSREAHAKQKALSKERKAAKPNADEIARSKKLWERLRLKSHVDLEERKKLVTELFDIVTGRVKDFVFKHDSVRVIQCALKYANKEQKKMIAEELKGEYRALAESRYAKFLIAKLLVTGDVGVQEMIVSEFYGHVRRLINHPEAAWIMDDTYRSVATPEQKAIMLREWYGPEFAIFKSKSGAKVTSDLSTILDESPEKRQPILNYLNQLINQLVQKKMTGFTMLHDAMLQYFLACKPGSTEASEFLDHLKPEATKDKEGEPPPEIDLLRNLAFTESGSRLVCLAFAHSNAKDRKNLLRAYRENMEALVFDRNAHRVLLAALSVIDDTKLSSTSIFGELIPSKSNDADAINEKIFQLVTHLDARTVLLYPFAADAKWLFSDPKSPTIALLNEVHAIRATTSKKNAETRLQELAKSISPSLLGAIAARAADFATSSFGCQFMSEVLFDAEGDKKAALGAVAHLAAGDPSVETHISNSAAGCRMLKGLVLSGRYDPKQKKVIPVEPSLGFAEMLWGSIQDHVMEWATGPGSFVVVGLVEAQGFEKRNEVVAVLEKRKKKLESAAGKAGESEKKEKKTKKGQNKEEESKGKKRKGDQDEDAVKGNAGARILLKLIT</sequence>
<dbReference type="GO" id="GO:0003729">
    <property type="term" value="F:mRNA binding"/>
    <property type="evidence" value="ECO:0007669"/>
    <property type="project" value="TreeGrafter"/>
</dbReference>
<dbReference type="AlphaFoldDB" id="A0A6A6YWZ3"/>
<evidence type="ECO:0000256" key="4">
    <source>
        <dbReference type="SAM" id="MobiDB-lite"/>
    </source>
</evidence>
<reference evidence="8" key="2">
    <citation type="submission" date="2020-04" db="EMBL/GenBank/DDBJ databases">
        <authorList>
            <consortium name="NCBI Genome Project"/>
        </authorList>
    </citation>
    <scope>NUCLEOTIDE SEQUENCE</scope>
    <source>
        <strain evidence="8">CBS 304.34</strain>
    </source>
</reference>
<accession>A0A6A6YWZ3</accession>
<dbReference type="InterPro" id="IPR012959">
    <property type="entry name" value="CPL_dom"/>
</dbReference>
<keyword evidence="7" id="KW-1185">Reference proteome</keyword>
<evidence type="ECO:0000259" key="5">
    <source>
        <dbReference type="PROSITE" id="PS50303"/>
    </source>
</evidence>
<dbReference type="EMBL" id="MU003696">
    <property type="protein sequence ID" value="KAF2813331.1"/>
    <property type="molecule type" value="Genomic_DNA"/>
</dbReference>
<protein>
    <submittedName>
        <fullName evidence="6 8">ARM repeat-containing protein</fullName>
    </submittedName>
</protein>
<dbReference type="PANTHER" id="PTHR13389:SF0">
    <property type="entry name" value="PUMILIO HOMOLOG 3"/>
    <property type="match status" value="1"/>
</dbReference>
<feature type="domain" description="PUM-HD" evidence="5">
    <location>
        <begin position="149"/>
        <end position="527"/>
    </location>
</feature>
<keyword evidence="1" id="KW-0677">Repeat</keyword>
<reference evidence="6 8" key="1">
    <citation type="journal article" date="2020" name="Stud. Mycol.">
        <title>101 Dothideomycetes genomes: a test case for predicting lifestyles and emergence of pathogens.</title>
        <authorList>
            <person name="Haridas S."/>
            <person name="Albert R."/>
            <person name="Binder M."/>
            <person name="Bloem J."/>
            <person name="Labutti K."/>
            <person name="Salamov A."/>
            <person name="Andreopoulos B."/>
            <person name="Baker S."/>
            <person name="Barry K."/>
            <person name="Bills G."/>
            <person name="Bluhm B."/>
            <person name="Cannon C."/>
            <person name="Castanera R."/>
            <person name="Culley D."/>
            <person name="Daum C."/>
            <person name="Ezra D."/>
            <person name="Gonzalez J."/>
            <person name="Henrissat B."/>
            <person name="Kuo A."/>
            <person name="Liang C."/>
            <person name="Lipzen A."/>
            <person name="Lutzoni F."/>
            <person name="Magnuson J."/>
            <person name="Mondo S."/>
            <person name="Nolan M."/>
            <person name="Ohm R."/>
            <person name="Pangilinan J."/>
            <person name="Park H.-J."/>
            <person name="Ramirez L."/>
            <person name="Alfaro M."/>
            <person name="Sun H."/>
            <person name="Tritt A."/>
            <person name="Yoshinaga Y."/>
            <person name="Zwiers L.-H."/>
            <person name="Turgeon B."/>
            <person name="Goodwin S."/>
            <person name="Spatafora J."/>
            <person name="Crous P."/>
            <person name="Grigoriev I."/>
        </authorList>
    </citation>
    <scope>NUCLEOTIDE SEQUENCE</scope>
    <source>
        <strain evidence="6 8">CBS 304.34</strain>
    </source>
</reference>
<dbReference type="InterPro" id="IPR001313">
    <property type="entry name" value="Pumilio_RNA-bd_rpt"/>
</dbReference>
<dbReference type="SUPFAM" id="SSF48371">
    <property type="entry name" value="ARM repeat"/>
    <property type="match status" value="1"/>
</dbReference>
<evidence type="ECO:0000256" key="3">
    <source>
        <dbReference type="ARBA" id="ARBA00024893"/>
    </source>
</evidence>
<dbReference type="PROSITE" id="PS50303">
    <property type="entry name" value="PUM_HD"/>
    <property type="match status" value="1"/>
</dbReference>
<proteinExistence type="predicted"/>
<dbReference type="Proteomes" id="UP000504636">
    <property type="component" value="Unplaced"/>
</dbReference>
<name>A0A6A6YWZ3_9PEZI</name>
<dbReference type="InterPro" id="IPR033133">
    <property type="entry name" value="PUM-HD"/>
</dbReference>
<dbReference type="GO" id="GO:0006417">
    <property type="term" value="P:regulation of translation"/>
    <property type="evidence" value="ECO:0007669"/>
    <property type="project" value="TreeGrafter"/>
</dbReference>
<dbReference type="InterPro" id="IPR011989">
    <property type="entry name" value="ARM-like"/>
</dbReference>
<gene>
    <name evidence="6 8" type="ORF">BDZ99DRAFT_411995</name>
</gene>
<feature type="compositionally biased region" description="Acidic residues" evidence="4">
    <location>
        <begin position="51"/>
        <end position="62"/>
    </location>
</feature>
<comment type="function">
    <text evidence="3">RNA-binding nucleolar protein required for pre-rRNA processing. Involved in production of 18S rRNA and assembly of small ribosomal subunit.</text>
</comment>
<dbReference type="InterPro" id="IPR040059">
    <property type="entry name" value="PUM3"/>
</dbReference>
<organism evidence="6">
    <name type="scientific">Mytilinidion resinicola</name>
    <dbReference type="NCBI Taxonomy" id="574789"/>
    <lineage>
        <taxon>Eukaryota</taxon>
        <taxon>Fungi</taxon>
        <taxon>Dikarya</taxon>
        <taxon>Ascomycota</taxon>
        <taxon>Pezizomycotina</taxon>
        <taxon>Dothideomycetes</taxon>
        <taxon>Pleosporomycetidae</taxon>
        <taxon>Mytilinidiales</taxon>
        <taxon>Mytilinidiaceae</taxon>
        <taxon>Mytilinidion</taxon>
    </lineage>
</organism>
<dbReference type="Pfam" id="PF08144">
    <property type="entry name" value="CPL"/>
    <property type="match status" value="1"/>
</dbReference>
<feature type="region of interest" description="Disordered" evidence="4">
    <location>
        <begin position="1"/>
        <end position="140"/>
    </location>
</feature>
<feature type="region of interest" description="Disordered" evidence="4">
    <location>
        <begin position="673"/>
        <end position="713"/>
    </location>
</feature>
<keyword evidence="2" id="KW-0694">RNA-binding</keyword>
<dbReference type="Gene3D" id="1.25.10.10">
    <property type="entry name" value="Leucine-rich Repeat Variant"/>
    <property type="match status" value="1"/>
</dbReference>
<reference evidence="8" key="3">
    <citation type="submission" date="2025-04" db="UniProtKB">
        <authorList>
            <consortium name="RefSeq"/>
        </authorList>
    </citation>
    <scope>IDENTIFICATION</scope>
    <source>
        <strain evidence="8">CBS 304.34</strain>
    </source>
</reference>